<dbReference type="PANTHER" id="PTHR45947">
    <property type="entry name" value="SULFOQUINOVOSYL TRANSFERASE SQD2"/>
    <property type="match status" value="1"/>
</dbReference>
<evidence type="ECO:0000313" key="3">
    <source>
        <dbReference type="EMBL" id="TYS67174.1"/>
    </source>
</evidence>
<dbReference type="InterPro" id="IPR050194">
    <property type="entry name" value="Glycosyltransferase_grp1"/>
</dbReference>
<dbReference type="Proteomes" id="UP000322524">
    <property type="component" value="Unassembled WGS sequence"/>
</dbReference>
<feature type="domain" description="Glycosyl transferase family 1" evidence="1">
    <location>
        <begin position="172"/>
        <end position="328"/>
    </location>
</feature>
<dbReference type="SUPFAM" id="SSF53756">
    <property type="entry name" value="UDP-Glycosyltransferase/glycogen phosphorylase"/>
    <property type="match status" value="1"/>
</dbReference>
<comment type="caution">
    <text evidence="3">The sequence shown here is derived from an EMBL/GenBank/DDBJ whole genome shotgun (WGS) entry which is preliminary data.</text>
</comment>
<dbReference type="Pfam" id="PF00534">
    <property type="entry name" value="Glycos_transf_1"/>
    <property type="match status" value="1"/>
</dbReference>
<dbReference type="EMBL" id="VTEV01000006">
    <property type="protein sequence ID" value="TYS67174.1"/>
    <property type="molecule type" value="Genomic_DNA"/>
</dbReference>
<dbReference type="PANTHER" id="PTHR45947:SF14">
    <property type="entry name" value="SLL1723 PROTEIN"/>
    <property type="match status" value="1"/>
</dbReference>
<gene>
    <name evidence="3" type="ORF">FZC76_16775</name>
</gene>
<sequence length="371" mass="43514">MMNVLVVTDKLDMGGAENYFCKLENKLSHPEIDFYYAAAEGELCVNLQNKKKFSNLSRKNHLHNLWILRRIIKENYIGIFHANSLRMVFYGLVLKWFMKEKLHIFYTKHNVTMLEKYLPLVFRKILNRFIKRIIAVSEFEKFQLIDLGIESRKIKTIYNGVDLQQFAYQRKKNQIPQKIGILARISKEKNQGFFLEVADACRHHPDLIFYIAGDGPDYQSIHQQIINLGIQDKVRMIGAVHTPEKFLRKMDVLLVTSHREVFPMVVLESMAVGTPIISINRGGINEAIENGKNGYLLHEHSKQEFCHKIEDLLSNDLKRLQFIKEARKKVETAFSLQKMIQYTLDEYSLVLNEKKVNSSNDKKMRKSFKHY</sequence>
<protein>
    <submittedName>
        <fullName evidence="3">Glycosyltransferase family 4 protein</fullName>
    </submittedName>
</protein>
<reference evidence="3 4" key="1">
    <citation type="submission" date="2019-08" db="EMBL/GenBank/DDBJ databases">
        <title>Bacillus genomes from the desert of Cuatro Cienegas, Coahuila.</title>
        <authorList>
            <person name="Olmedo-Alvarez G."/>
        </authorList>
    </citation>
    <scope>NUCLEOTIDE SEQUENCE [LARGE SCALE GENOMIC DNA]</scope>
    <source>
        <strain evidence="3 4">CH28_1T</strain>
    </source>
</reference>
<keyword evidence="3" id="KW-0808">Transferase</keyword>
<dbReference type="OrthoDB" id="139410at2"/>
<dbReference type="Pfam" id="PF13439">
    <property type="entry name" value="Glyco_transf_4"/>
    <property type="match status" value="1"/>
</dbReference>
<evidence type="ECO:0000313" key="4">
    <source>
        <dbReference type="Proteomes" id="UP000322524"/>
    </source>
</evidence>
<feature type="domain" description="Glycosyltransferase subfamily 4-like N-terminal" evidence="2">
    <location>
        <begin position="14"/>
        <end position="164"/>
    </location>
</feature>
<dbReference type="GO" id="GO:0016757">
    <property type="term" value="F:glycosyltransferase activity"/>
    <property type="evidence" value="ECO:0007669"/>
    <property type="project" value="InterPro"/>
</dbReference>
<evidence type="ECO:0000259" key="1">
    <source>
        <dbReference type="Pfam" id="PF00534"/>
    </source>
</evidence>
<dbReference type="InterPro" id="IPR028098">
    <property type="entry name" value="Glyco_trans_4-like_N"/>
</dbReference>
<proteinExistence type="predicted"/>
<dbReference type="CDD" id="cd03819">
    <property type="entry name" value="GT4_WavL-like"/>
    <property type="match status" value="1"/>
</dbReference>
<dbReference type="AlphaFoldDB" id="A0A5D4SYT3"/>
<dbReference type="InterPro" id="IPR001296">
    <property type="entry name" value="Glyco_trans_1"/>
</dbReference>
<dbReference type="Gene3D" id="3.40.50.2000">
    <property type="entry name" value="Glycogen Phosphorylase B"/>
    <property type="match status" value="2"/>
</dbReference>
<name>A0A5D4SYT3_9BACI</name>
<organism evidence="3 4">
    <name type="scientific">Sutcliffiella horikoshii</name>
    <dbReference type="NCBI Taxonomy" id="79883"/>
    <lineage>
        <taxon>Bacteria</taxon>
        <taxon>Bacillati</taxon>
        <taxon>Bacillota</taxon>
        <taxon>Bacilli</taxon>
        <taxon>Bacillales</taxon>
        <taxon>Bacillaceae</taxon>
        <taxon>Sutcliffiella</taxon>
    </lineage>
</organism>
<evidence type="ECO:0000259" key="2">
    <source>
        <dbReference type="Pfam" id="PF13439"/>
    </source>
</evidence>
<accession>A0A5D4SYT3</accession>